<organism evidence="3 4">
    <name type="scientific">Paenibacillus chungangensis</name>
    <dbReference type="NCBI Taxonomy" id="696535"/>
    <lineage>
        <taxon>Bacteria</taxon>
        <taxon>Bacillati</taxon>
        <taxon>Bacillota</taxon>
        <taxon>Bacilli</taxon>
        <taxon>Bacillales</taxon>
        <taxon>Paenibacillaceae</taxon>
        <taxon>Paenibacillus</taxon>
    </lineage>
</organism>
<keyword evidence="4" id="KW-1185">Reference proteome</keyword>
<accession>A0ABW3HN01</accession>
<protein>
    <submittedName>
        <fullName evidence="3">TlpA family protein disulfide reductase</fullName>
    </submittedName>
</protein>
<dbReference type="InterPro" id="IPR050553">
    <property type="entry name" value="Thioredoxin_ResA/DsbE_sf"/>
</dbReference>
<evidence type="ECO:0000313" key="3">
    <source>
        <dbReference type="EMBL" id="MFD0958903.1"/>
    </source>
</evidence>
<dbReference type="InterPro" id="IPR036249">
    <property type="entry name" value="Thioredoxin-like_sf"/>
</dbReference>
<dbReference type="PROSITE" id="PS51352">
    <property type="entry name" value="THIOREDOXIN_2"/>
    <property type="match status" value="1"/>
</dbReference>
<proteinExistence type="predicted"/>
<dbReference type="InterPro" id="IPR000866">
    <property type="entry name" value="AhpC/TSA"/>
</dbReference>
<keyword evidence="1" id="KW-1015">Disulfide bond</keyword>
<name>A0ABW3HN01_9BACL</name>
<dbReference type="EMBL" id="JBHTJZ010000005">
    <property type="protein sequence ID" value="MFD0958903.1"/>
    <property type="molecule type" value="Genomic_DNA"/>
</dbReference>
<dbReference type="Proteomes" id="UP001596989">
    <property type="component" value="Unassembled WGS sequence"/>
</dbReference>
<evidence type="ECO:0000256" key="1">
    <source>
        <dbReference type="ARBA" id="ARBA00023157"/>
    </source>
</evidence>
<dbReference type="CDD" id="cd02966">
    <property type="entry name" value="TlpA_like_family"/>
    <property type="match status" value="1"/>
</dbReference>
<evidence type="ECO:0000259" key="2">
    <source>
        <dbReference type="PROSITE" id="PS51352"/>
    </source>
</evidence>
<dbReference type="Gene3D" id="3.40.30.10">
    <property type="entry name" value="Glutaredoxin"/>
    <property type="match status" value="1"/>
</dbReference>
<sequence>MRNNVIAIVILLLLIGWGIYDFTKSDTTETLADSSMEERSDVEVGTERGKQAPDFQLQDTSGQSVQLSDYRGQKIILNFWATWCPPCRAEMPHMEKVYNEHEDAVVLGVNLTHTEKNSGDIDAFVQDFGLTFPIVFDSEGDVSDIYRVTAYPTTYMIDQNGIIHEIYMGAINEEIMNRSLATMAR</sequence>
<dbReference type="InterPro" id="IPR013766">
    <property type="entry name" value="Thioredoxin_domain"/>
</dbReference>
<dbReference type="InterPro" id="IPR017937">
    <property type="entry name" value="Thioredoxin_CS"/>
</dbReference>
<evidence type="ECO:0000313" key="4">
    <source>
        <dbReference type="Proteomes" id="UP001596989"/>
    </source>
</evidence>
<reference evidence="4" key="1">
    <citation type="journal article" date="2019" name="Int. J. Syst. Evol. Microbiol.">
        <title>The Global Catalogue of Microorganisms (GCM) 10K type strain sequencing project: providing services to taxonomists for standard genome sequencing and annotation.</title>
        <authorList>
            <consortium name="The Broad Institute Genomics Platform"/>
            <consortium name="The Broad Institute Genome Sequencing Center for Infectious Disease"/>
            <person name="Wu L."/>
            <person name="Ma J."/>
        </authorList>
    </citation>
    <scope>NUCLEOTIDE SEQUENCE [LARGE SCALE GENOMIC DNA]</scope>
    <source>
        <strain evidence="4">CCUG 59129</strain>
    </source>
</reference>
<dbReference type="RefSeq" id="WP_377562730.1">
    <property type="nucleotide sequence ID" value="NZ_JBHTJZ010000005.1"/>
</dbReference>
<dbReference type="Pfam" id="PF00578">
    <property type="entry name" value="AhpC-TSA"/>
    <property type="match status" value="1"/>
</dbReference>
<dbReference type="PANTHER" id="PTHR42852">
    <property type="entry name" value="THIOL:DISULFIDE INTERCHANGE PROTEIN DSBE"/>
    <property type="match status" value="1"/>
</dbReference>
<dbReference type="PROSITE" id="PS00194">
    <property type="entry name" value="THIOREDOXIN_1"/>
    <property type="match status" value="1"/>
</dbReference>
<gene>
    <name evidence="3" type="ORF">ACFQ2I_05805</name>
</gene>
<dbReference type="SUPFAM" id="SSF52833">
    <property type="entry name" value="Thioredoxin-like"/>
    <property type="match status" value="1"/>
</dbReference>
<feature type="domain" description="Thioredoxin" evidence="2">
    <location>
        <begin position="46"/>
        <end position="185"/>
    </location>
</feature>
<dbReference type="PANTHER" id="PTHR42852:SF13">
    <property type="entry name" value="PROTEIN DIPZ"/>
    <property type="match status" value="1"/>
</dbReference>
<comment type="caution">
    <text evidence="3">The sequence shown here is derived from an EMBL/GenBank/DDBJ whole genome shotgun (WGS) entry which is preliminary data.</text>
</comment>